<evidence type="ECO:0000313" key="1">
    <source>
        <dbReference type="EMBL" id="GBP13244.1"/>
    </source>
</evidence>
<reference evidence="1 2" key="1">
    <citation type="journal article" date="2019" name="Commun. Biol.">
        <title>The bagworm genome reveals a unique fibroin gene that provides high tensile strength.</title>
        <authorList>
            <person name="Kono N."/>
            <person name="Nakamura H."/>
            <person name="Ohtoshi R."/>
            <person name="Tomita M."/>
            <person name="Numata K."/>
            <person name="Arakawa K."/>
        </authorList>
    </citation>
    <scope>NUCLEOTIDE SEQUENCE [LARGE SCALE GENOMIC DNA]</scope>
</reference>
<dbReference type="Proteomes" id="UP000299102">
    <property type="component" value="Unassembled WGS sequence"/>
</dbReference>
<name>A0A4C1TGH9_EUMVA</name>
<comment type="caution">
    <text evidence="1">The sequence shown here is derived from an EMBL/GenBank/DDBJ whole genome shotgun (WGS) entry which is preliminary data.</text>
</comment>
<protein>
    <submittedName>
        <fullName evidence="1">Uncharacterized protein</fullName>
    </submittedName>
</protein>
<dbReference type="EMBL" id="BGZK01000056">
    <property type="protein sequence ID" value="GBP13244.1"/>
    <property type="molecule type" value="Genomic_DNA"/>
</dbReference>
<accession>A0A4C1TGH9</accession>
<dbReference type="AlphaFoldDB" id="A0A4C1TGH9"/>
<proteinExistence type="predicted"/>
<organism evidence="1 2">
    <name type="scientific">Eumeta variegata</name>
    <name type="common">Bagworm moth</name>
    <name type="synonym">Eumeta japonica</name>
    <dbReference type="NCBI Taxonomy" id="151549"/>
    <lineage>
        <taxon>Eukaryota</taxon>
        <taxon>Metazoa</taxon>
        <taxon>Ecdysozoa</taxon>
        <taxon>Arthropoda</taxon>
        <taxon>Hexapoda</taxon>
        <taxon>Insecta</taxon>
        <taxon>Pterygota</taxon>
        <taxon>Neoptera</taxon>
        <taxon>Endopterygota</taxon>
        <taxon>Lepidoptera</taxon>
        <taxon>Glossata</taxon>
        <taxon>Ditrysia</taxon>
        <taxon>Tineoidea</taxon>
        <taxon>Psychidae</taxon>
        <taxon>Oiketicinae</taxon>
        <taxon>Eumeta</taxon>
    </lineage>
</organism>
<gene>
    <name evidence="1" type="ORF">EVAR_8173_1</name>
</gene>
<sequence length="123" mass="14196">MFGRRASSGSSGSRVEDYVLCDTRRRLALKLTNRAAELLLSGKQFIVRITLSYIEITPMRRRGEMDSPRELSKYSILGVIIMQRDNVARLREMEVTLKSKATGKNFVEEKSRPLLGRRCTFYF</sequence>
<evidence type="ECO:0000313" key="2">
    <source>
        <dbReference type="Proteomes" id="UP000299102"/>
    </source>
</evidence>
<keyword evidence="2" id="KW-1185">Reference proteome</keyword>